<gene>
    <name evidence="1" type="ORF">SAMN02745164_01379</name>
</gene>
<dbReference type="EMBL" id="FQUI01000021">
    <property type="protein sequence ID" value="SHE90369.1"/>
    <property type="molecule type" value="Genomic_DNA"/>
</dbReference>
<accession>A0A1M4XA54</accession>
<sequence>MKMTPEFQKAQANMQPGIITADGFLGNDERNLVDIIMEDEEILISLNCTIEKIIKKMLYLKKAGEKGLGEPITVDGKWEVQVGEARGHLPCPFEDGIFRKVVTKVTNLENNESIIFSDLSIHLIEKHLFFQGKGSPFRLDPLKLIKVLDICK</sequence>
<protein>
    <submittedName>
        <fullName evidence="1">Uncharacterized protein</fullName>
    </submittedName>
</protein>
<dbReference type="RefSeq" id="WP_072864828.1">
    <property type="nucleotide sequence ID" value="NZ_FQUI01000021.1"/>
</dbReference>
<comment type="caution">
    <text evidence="1">The sequence shown here is derived from an EMBL/GenBank/DDBJ whole genome shotgun (WGS) entry which is preliminary data.</text>
</comment>
<keyword evidence="2" id="KW-1185">Reference proteome</keyword>
<dbReference type="STRING" id="1122195.SAMN02745164_01379"/>
<reference evidence="1" key="1">
    <citation type="submission" date="2016-11" db="EMBL/GenBank/DDBJ databases">
        <authorList>
            <person name="Varghese N."/>
            <person name="Submissions S."/>
        </authorList>
    </citation>
    <scope>NUCLEOTIDE SEQUENCE [LARGE SCALE GENOMIC DNA]</scope>
    <source>
        <strain evidence="1">DSM 16785</strain>
    </source>
</reference>
<organism evidence="1 2">
    <name type="scientific">Marinitoga hydrogenitolerans (strain DSM 16785 / JCM 12826 / AT1271)</name>
    <dbReference type="NCBI Taxonomy" id="1122195"/>
    <lineage>
        <taxon>Bacteria</taxon>
        <taxon>Thermotogati</taxon>
        <taxon>Thermotogota</taxon>
        <taxon>Thermotogae</taxon>
        <taxon>Petrotogales</taxon>
        <taxon>Petrotogaceae</taxon>
        <taxon>Marinitoga</taxon>
    </lineage>
</organism>
<dbReference type="Proteomes" id="UP000184334">
    <property type="component" value="Unassembled WGS sequence"/>
</dbReference>
<evidence type="ECO:0000313" key="2">
    <source>
        <dbReference type="Proteomes" id="UP000184334"/>
    </source>
</evidence>
<dbReference type="OrthoDB" id="279123at2"/>
<name>A0A1M4XA54_MARH1</name>
<evidence type="ECO:0000313" key="1">
    <source>
        <dbReference type="EMBL" id="SHE90369.1"/>
    </source>
</evidence>
<proteinExistence type="predicted"/>
<dbReference type="AlphaFoldDB" id="A0A1M4XA54"/>